<dbReference type="HOGENOM" id="CLU_3285754_0_0_11"/>
<dbReference type="AlphaFoldDB" id="H6RR52"/>
<dbReference type="STRING" id="1146883.BLASA_3264"/>
<reference evidence="2" key="2">
    <citation type="submission" date="2012-02" db="EMBL/GenBank/DDBJ databases">
        <title>Complete genome sequence of Blastococcus saxobsidens strain DD2.</title>
        <authorList>
            <person name="Genoscope."/>
        </authorList>
    </citation>
    <scope>NUCLEOTIDE SEQUENCE [LARGE SCALE GENOMIC DNA]</scope>
    <source>
        <strain evidence="2">DD2</strain>
    </source>
</reference>
<protein>
    <submittedName>
        <fullName evidence="1">Uncharacterized protein</fullName>
    </submittedName>
</protein>
<gene>
    <name evidence="1" type="ordered locus">BLASA_3264</name>
</gene>
<reference evidence="1 2" key="1">
    <citation type="journal article" date="2012" name="J. Bacteriol.">
        <title>Genome Sequence of Blastococcus saxobsidens DD2, a Stone-Inhabiting Bacterium.</title>
        <authorList>
            <person name="Chouaia B."/>
            <person name="Crotti E."/>
            <person name="Brusetti L."/>
            <person name="Daffonchio D."/>
            <person name="Essoussi I."/>
            <person name="Nouioui I."/>
            <person name="Sbissi I."/>
            <person name="Ghodhbane-Gtari F."/>
            <person name="Gtari M."/>
            <person name="Vacherie B."/>
            <person name="Barbe V."/>
            <person name="Medigue C."/>
            <person name="Gury J."/>
            <person name="Pujic P."/>
            <person name="Normand P."/>
        </authorList>
    </citation>
    <scope>NUCLEOTIDE SEQUENCE [LARGE SCALE GENOMIC DNA]</scope>
    <source>
        <strain evidence="1 2">DD2</strain>
    </source>
</reference>
<sequence length="40" mass="4660">MRRGPDLDELTRRAIAAWMAETSYPEILREDACARSRRPV</sequence>
<name>H6RR52_BLASD</name>
<dbReference type="EMBL" id="FO117623">
    <property type="protein sequence ID" value="CCG04132.1"/>
    <property type="molecule type" value="Genomic_DNA"/>
</dbReference>
<dbReference type="RefSeq" id="WP_014377011.1">
    <property type="nucleotide sequence ID" value="NC_016943.1"/>
</dbReference>
<dbReference type="Proteomes" id="UP000007517">
    <property type="component" value="Chromosome"/>
</dbReference>
<evidence type="ECO:0000313" key="1">
    <source>
        <dbReference type="EMBL" id="CCG04132.1"/>
    </source>
</evidence>
<keyword evidence="2" id="KW-1185">Reference proteome</keyword>
<organism evidence="1 2">
    <name type="scientific">Blastococcus saxobsidens (strain DD2)</name>
    <dbReference type="NCBI Taxonomy" id="1146883"/>
    <lineage>
        <taxon>Bacteria</taxon>
        <taxon>Bacillati</taxon>
        <taxon>Actinomycetota</taxon>
        <taxon>Actinomycetes</taxon>
        <taxon>Geodermatophilales</taxon>
        <taxon>Geodermatophilaceae</taxon>
        <taxon>Blastococcus</taxon>
    </lineage>
</organism>
<accession>H6RR52</accession>
<evidence type="ECO:0000313" key="2">
    <source>
        <dbReference type="Proteomes" id="UP000007517"/>
    </source>
</evidence>
<proteinExistence type="predicted"/>
<dbReference type="KEGG" id="bsd:BLASA_3264"/>